<gene>
    <name evidence="2" type="ORF">KTS37_09200</name>
</gene>
<protein>
    <submittedName>
        <fullName evidence="2">BolA family transcriptional regulator</fullName>
    </submittedName>
</protein>
<proteinExistence type="inferred from homology"/>
<organism evidence="2 3">
    <name type="scientific">Haloarcula salina</name>
    <dbReference type="NCBI Taxonomy" id="1429914"/>
    <lineage>
        <taxon>Archaea</taxon>
        <taxon>Methanobacteriati</taxon>
        <taxon>Methanobacteriota</taxon>
        <taxon>Stenosarchaea group</taxon>
        <taxon>Halobacteria</taxon>
        <taxon>Halobacteriales</taxon>
        <taxon>Haloarculaceae</taxon>
        <taxon>Haloarcula</taxon>
    </lineage>
</organism>
<evidence type="ECO:0000313" key="3">
    <source>
        <dbReference type="Proteomes" id="UP001166304"/>
    </source>
</evidence>
<evidence type="ECO:0000256" key="1">
    <source>
        <dbReference type="ARBA" id="ARBA00005578"/>
    </source>
</evidence>
<dbReference type="Proteomes" id="UP001166304">
    <property type="component" value="Unassembled WGS sequence"/>
</dbReference>
<dbReference type="Pfam" id="PF01722">
    <property type="entry name" value="BolA"/>
    <property type="match status" value="1"/>
</dbReference>
<dbReference type="InterPro" id="IPR036065">
    <property type="entry name" value="BolA-like_sf"/>
</dbReference>
<dbReference type="RefSeq" id="WP_162413147.1">
    <property type="nucleotide sequence ID" value="NZ_JAHQXE010000002.1"/>
</dbReference>
<sequence length="80" mass="8856">MNEAEVAALIEDELPDATATVTTPRDPDDDKHYAVRVVSPAFEGETLVDQHQLVHDALGEHLTRDIHAIELRTLTPDEAE</sequence>
<reference evidence="2" key="1">
    <citation type="submission" date="2021-06" db="EMBL/GenBank/DDBJ databases">
        <title>New haloarchaea isolates fom saline soil.</title>
        <authorList>
            <person name="Duran-Viseras A."/>
            <person name="Sanchez-Porro C.S."/>
            <person name="Ventosa A."/>
        </authorList>
    </citation>
    <scope>NUCLEOTIDE SEQUENCE</scope>
    <source>
        <strain evidence="2">JCM 18369</strain>
    </source>
</reference>
<dbReference type="PIRSF" id="PIRSF003113">
    <property type="entry name" value="BolA"/>
    <property type="match status" value="1"/>
</dbReference>
<dbReference type="Gene3D" id="3.30.300.90">
    <property type="entry name" value="BolA-like"/>
    <property type="match status" value="1"/>
</dbReference>
<keyword evidence="3" id="KW-1185">Reference proteome</keyword>
<dbReference type="PANTHER" id="PTHR46229">
    <property type="entry name" value="BOLA TRANSCRIPTION REGULATOR"/>
    <property type="match status" value="1"/>
</dbReference>
<comment type="similarity">
    <text evidence="1">Belongs to the BolA/IbaG family.</text>
</comment>
<dbReference type="SUPFAM" id="SSF82657">
    <property type="entry name" value="BolA-like"/>
    <property type="match status" value="1"/>
</dbReference>
<comment type="caution">
    <text evidence="2">The sequence shown here is derived from an EMBL/GenBank/DDBJ whole genome shotgun (WGS) entry which is preliminary data.</text>
</comment>
<dbReference type="PANTHER" id="PTHR46229:SF2">
    <property type="entry name" value="BOLA-LIKE PROTEIN 1"/>
    <property type="match status" value="1"/>
</dbReference>
<name>A0AA41G0D3_9EURY</name>
<dbReference type="InterPro" id="IPR002634">
    <property type="entry name" value="BolA"/>
</dbReference>
<dbReference type="InterPro" id="IPR050961">
    <property type="entry name" value="BolA/IbaG_stress_morph_reg"/>
</dbReference>
<dbReference type="AlphaFoldDB" id="A0AA41G0D3"/>
<evidence type="ECO:0000313" key="2">
    <source>
        <dbReference type="EMBL" id="MBV0901963.1"/>
    </source>
</evidence>
<dbReference type="EMBL" id="JAHQXE010000002">
    <property type="protein sequence ID" value="MBV0901963.1"/>
    <property type="molecule type" value="Genomic_DNA"/>
</dbReference>
<accession>A0AA41G0D3</accession>